<sequence length="66" mass="7857">MRFTAQLITYYLLLITYYLLPITYYLSPTTIILSLFNQNITIKSITFEKFSYICSVSSLHFIRITF</sequence>
<dbReference type="AlphaFoldDB" id="A0A7J5JLX1"/>
<gene>
    <name evidence="2" type="ORF">GAN75_20355</name>
</gene>
<keyword evidence="1" id="KW-1133">Transmembrane helix</keyword>
<dbReference type="EMBL" id="WCRW01000017">
    <property type="protein sequence ID" value="KAB4452410.1"/>
    <property type="molecule type" value="Genomic_DNA"/>
</dbReference>
<protein>
    <submittedName>
        <fullName evidence="2">Uncharacterized protein</fullName>
    </submittedName>
</protein>
<feature type="transmembrane region" description="Helical" evidence="1">
    <location>
        <begin position="7"/>
        <end position="26"/>
    </location>
</feature>
<comment type="caution">
    <text evidence="2">The sequence shown here is derived from an EMBL/GenBank/DDBJ whole genome shotgun (WGS) entry which is preliminary data.</text>
</comment>
<evidence type="ECO:0000313" key="2">
    <source>
        <dbReference type="EMBL" id="KAB4452410.1"/>
    </source>
</evidence>
<proteinExistence type="predicted"/>
<evidence type="ECO:0000256" key="1">
    <source>
        <dbReference type="SAM" id="Phobius"/>
    </source>
</evidence>
<name>A0A7J5JLX1_BACT4</name>
<accession>A0A7J5JLX1</accession>
<keyword evidence="1" id="KW-0812">Transmembrane</keyword>
<evidence type="ECO:0000313" key="3">
    <source>
        <dbReference type="Proteomes" id="UP000436825"/>
    </source>
</evidence>
<reference evidence="2 3" key="1">
    <citation type="journal article" date="2019" name="Nat. Med.">
        <title>A library of human gut bacterial isolates paired with longitudinal multiomics data enables mechanistic microbiome research.</title>
        <authorList>
            <person name="Poyet M."/>
            <person name="Groussin M."/>
            <person name="Gibbons S.M."/>
            <person name="Avila-Pacheco J."/>
            <person name="Jiang X."/>
            <person name="Kearney S.M."/>
            <person name="Perrotta A.R."/>
            <person name="Berdy B."/>
            <person name="Zhao S."/>
            <person name="Lieberman T.D."/>
            <person name="Swanson P.K."/>
            <person name="Smith M."/>
            <person name="Roesemann S."/>
            <person name="Alexander J.E."/>
            <person name="Rich S.A."/>
            <person name="Livny J."/>
            <person name="Vlamakis H."/>
            <person name="Clish C."/>
            <person name="Bullock K."/>
            <person name="Deik A."/>
            <person name="Scott J."/>
            <person name="Pierce K.A."/>
            <person name="Xavier R.J."/>
            <person name="Alm E.J."/>
        </authorList>
    </citation>
    <scope>NUCLEOTIDE SEQUENCE [LARGE SCALE GENOMIC DNA]</scope>
    <source>
        <strain evidence="2 3">BIOML-A160</strain>
    </source>
</reference>
<organism evidence="2 3">
    <name type="scientific">Bacteroides thetaiotaomicron</name>
    <dbReference type="NCBI Taxonomy" id="818"/>
    <lineage>
        <taxon>Bacteria</taxon>
        <taxon>Pseudomonadati</taxon>
        <taxon>Bacteroidota</taxon>
        <taxon>Bacteroidia</taxon>
        <taxon>Bacteroidales</taxon>
        <taxon>Bacteroidaceae</taxon>
        <taxon>Bacteroides</taxon>
    </lineage>
</organism>
<dbReference type="Proteomes" id="UP000436825">
    <property type="component" value="Unassembled WGS sequence"/>
</dbReference>
<keyword evidence="1" id="KW-0472">Membrane</keyword>